<keyword evidence="1" id="KW-0732">Signal</keyword>
<reference evidence="2 3" key="1">
    <citation type="submission" date="2018-09" db="EMBL/GenBank/DDBJ databases">
        <title>Genomic investigation of the strawberry pathogen Phytophthora fragariae indicates pathogenicity is determined by transcriptional variation in three key races.</title>
        <authorList>
            <person name="Adams T.M."/>
            <person name="Armitage A.D."/>
            <person name="Sobczyk M.K."/>
            <person name="Bates H.J."/>
            <person name="Dunwell J.M."/>
            <person name="Nellist C.F."/>
            <person name="Harrison R.J."/>
        </authorList>
    </citation>
    <scope>NUCLEOTIDE SEQUENCE [LARGE SCALE GENOMIC DNA]</scope>
    <source>
        <strain evidence="2 3">SCRP249</strain>
    </source>
</reference>
<dbReference type="EMBL" id="QXFV01002722">
    <property type="protein sequence ID" value="KAE8984158.1"/>
    <property type="molecule type" value="Genomic_DNA"/>
</dbReference>
<proteinExistence type="predicted"/>
<protein>
    <submittedName>
        <fullName evidence="2">Uncharacterized protein</fullName>
    </submittedName>
</protein>
<evidence type="ECO:0000313" key="2">
    <source>
        <dbReference type="EMBL" id="KAE8984158.1"/>
    </source>
</evidence>
<feature type="chain" id="PRO_5025346406" evidence="1">
    <location>
        <begin position="22"/>
        <end position="56"/>
    </location>
</feature>
<comment type="caution">
    <text evidence="2">The sequence shown here is derived from an EMBL/GenBank/DDBJ whole genome shotgun (WGS) entry which is preliminary data.</text>
</comment>
<sequence>MASRCCSHLAGALGLTPECCFLLVVFPGSCDFRTNPNTRRCRGKPARKCSHVYWIA</sequence>
<evidence type="ECO:0000256" key="1">
    <source>
        <dbReference type="SAM" id="SignalP"/>
    </source>
</evidence>
<evidence type="ECO:0000313" key="3">
    <source>
        <dbReference type="Proteomes" id="UP000429607"/>
    </source>
</evidence>
<organism evidence="2 3">
    <name type="scientific">Phytophthora rubi</name>
    <dbReference type="NCBI Taxonomy" id="129364"/>
    <lineage>
        <taxon>Eukaryota</taxon>
        <taxon>Sar</taxon>
        <taxon>Stramenopiles</taxon>
        <taxon>Oomycota</taxon>
        <taxon>Peronosporomycetes</taxon>
        <taxon>Peronosporales</taxon>
        <taxon>Peronosporaceae</taxon>
        <taxon>Phytophthora</taxon>
    </lineage>
</organism>
<gene>
    <name evidence="2" type="ORF">PR001_g23252</name>
</gene>
<feature type="signal peptide" evidence="1">
    <location>
        <begin position="1"/>
        <end position="21"/>
    </location>
</feature>
<dbReference type="AlphaFoldDB" id="A0A6A3ITK8"/>
<name>A0A6A3ITK8_9STRA</name>
<accession>A0A6A3ITK8</accession>
<dbReference type="Proteomes" id="UP000429607">
    <property type="component" value="Unassembled WGS sequence"/>
</dbReference>